<comment type="similarity">
    <text evidence="1">Belongs to the thioredoxin family.</text>
</comment>
<dbReference type="KEGG" id="tvr:TVD_08890"/>
<evidence type="ECO:0000256" key="2">
    <source>
        <dbReference type="ARBA" id="ARBA00022448"/>
    </source>
</evidence>
<dbReference type="STRING" id="106634.TVD_08890"/>
<dbReference type="CDD" id="cd02947">
    <property type="entry name" value="TRX_family"/>
    <property type="match status" value="1"/>
</dbReference>
<proteinExistence type="inferred from homology"/>
<dbReference type="InterPro" id="IPR017937">
    <property type="entry name" value="Thioredoxin_CS"/>
</dbReference>
<dbReference type="Gene3D" id="3.40.30.10">
    <property type="entry name" value="Glutaredoxin"/>
    <property type="match status" value="1"/>
</dbReference>
<evidence type="ECO:0000256" key="5">
    <source>
        <dbReference type="ARBA" id="ARBA00023157"/>
    </source>
</evidence>
<dbReference type="OrthoDB" id="9790390at2"/>
<dbReference type="InterPro" id="IPR005746">
    <property type="entry name" value="Thioredoxin"/>
</dbReference>
<dbReference type="PATRIC" id="fig|106634.4.peg.1817"/>
<dbReference type="GO" id="GO:0046872">
    <property type="term" value="F:metal ion binding"/>
    <property type="evidence" value="ECO:0007669"/>
    <property type="project" value="UniProtKB-KW"/>
</dbReference>
<dbReference type="GO" id="GO:0045454">
    <property type="term" value="P:cell redox homeostasis"/>
    <property type="evidence" value="ECO:0007669"/>
    <property type="project" value="TreeGrafter"/>
</dbReference>
<dbReference type="PANTHER" id="PTHR45663:SF11">
    <property type="entry name" value="GEO12009P1"/>
    <property type="match status" value="1"/>
</dbReference>
<dbReference type="AlphaFoldDB" id="A0A0G3G2J6"/>
<dbReference type="EMBL" id="CP011367">
    <property type="protein sequence ID" value="AKJ95463.1"/>
    <property type="molecule type" value="Genomic_DNA"/>
</dbReference>
<gene>
    <name evidence="9" type="ORF">TVD_08890</name>
</gene>
<evidence type="ECO:0000313" key="9">
    <source>
        <dbReference type="EMBL" id="AKJ95463.1"/>
    </source>
</evidence>
<evidence type="ECO:0000256" key="6">
    <source>
        <dbReference type="ARBA" id="ARBA00023284"/>
    </source>
</evidence>
<evidence type="ECO:0000256" key="1">
    <source>
        <dbReference type="ARBA" id="ARBA00008987"/>
    </source>
</evidence>
<dbReference type="Pfam" id="PF21352">
    <property type="entry name" value="Zn_ribbon_Thio2"/>
    <property type="match status" value="1"/>
</dbReference>
<dbReference type="Proteomes" id="UP000064201">
    <property type="component" value="Chromosome"/>
</dbReference>
<dbReference type="SUPFAM" id="SSF52833">
    <property type="entry name" value="Thioredoxin-like"/>
    <property type="match status" value="1"/>
</dbReference>
<keyword evidence="10" id="KW-1185">Reference proteome</keyword>
<evidence type="ECO:0000259" key="8">
    <source>
        <dbReference type="PROSITE" id="PS51352"/>
    </source>
</evidence>
<dbReference type="InterPro" id="IPR049299">
    <property type="entry name" value="Thio2_N"/>
</dbReference>
<accession>A0A0G3G2J6</accession>
<organism evidence="9 10">
    <name type="scientific">Thioalkalivibrio versutus</name>
    <dbReference type="NCBI Taxonomy" id="106634"/>
    <lineage>
        <taxon>Bacteria</taxon>
        <taxon>Pseudomonadati</taxon>
        <taxon>Pseudomonadota</taxon>
        <taxon>Gammaproteobacteria</taxon>
        <taxon>Chromatiales</taxon>
        <taxon>Ectothiorhodospiraceae</taxon>
        <taxon>Thioalkalivibrio</taxon>
    </lineage>
</organism>
<dbReference type="NCBIfam" id="NF008229">
    <property type="entry name" value="PRK10996.1"/>
    <property type="match status" value="1"/>
</dbReference>
<keyword evidence="3" id="KW-0479">Metal-binding</keyword>
<dbReference type="PROSITE" id="PS00194">
    <property type="entry name" value="THIOREDOXIN_1"/>
    <property type="match status" value="1"/>
</dbReference>
<keyword evidence="5" id="KW-1015">Disulfide bond</keyword>
<sequence>MSEALHVVCPHCDAVNRIPATRLGAGPKCGQCHRSLFGQDPLELTATNFLRHLERNDIPLLVDFWAPWCGPCKMMAPQFRQAAADLEPTVRLAKVNTEAEPALGRRFAIRSIPTLALFRGGREVARQAGAMGAADIVRWTQSQV</sequence>
<dbReference type="PANTHER" id="PTHR45663">
    <property type="entry name" value="GEO12009P1"/>
    <property type="match status" value="1"/>
</dbReference>
<dbReference type="Pfam" id="PF00085">
    <property type="entry name" value="Thioredoxin"/>
    <property type="match status" value="1"/>
</dbReference>
<dbReference type="RefSeq" id="WP_026287936.1">
    <property type="nucleotide sequence ID" value="NZ_CP011367.1"/>
</dbReference>
<dbReference type="InterPro" id="IPR036249">
    <property type="entry name" value="Thioredoxin-like_sf"/>
</dbReference>
<dbReference type="GO" id="GO:0005829">
    <property type="term" value="C:cytosol"/>
    <property type="evidence" value="ECO:0007669"/>
    <property type="project" value="TreeGrafter"/>
</dbReference>
<evidence type="ECO:0000256" key="4">
    <source>
        <dbReference type="ARBA" id="ARBA00022982"/>
    </source>
</evidence>
<dbReference type="InterPro" id="IPR013766">
    <property type="entry name" value="Thioredoxin_domain"/>
</dbReference>
<evidence type="ECO:0000256" key="7">
    <source>
        <dbReference type="NCBIfam" id="TIGR01068"/>
    </source>
</evidence>
<feature type="domain" description="Thioredoxin" evidence="8">
    <location>
        <begin position="35"/>
        <end position="144"/>
    </location>
</feature>
<protein>
    <recommendedName>
        <fullName evidence="7">Thioredoxin</fullName>
    </recommendedName>
</protein>
<dbReference type="PROSITE" id="PS51352">
    <property type="entry name" value="THIOREDOXIN_2"/>
    <property type="match status" value="1"/>
</dbReference>
<reference evidence="9 10" key="1">
    <citation type="submission" date="2015-04" db="EMBL/GenBank/DDBJ databases">
        <title>Complete Sequence for the Genome of the Thioalkalivibrio versutus D301.</title>
        <authorList>
            <person name="Mu T."/>
            <person name="Zhou J."/>
            <person name="Xu X."/>
        </authorList>
    </citation>
    <scope>NUCLEOTIDE SEQUENCE [LARGE SCALE GENOMIC DNA]</scope>
    <source>
        <strain evidence="9 10">D301</strain>
    </source>
</reference>
<keyword evidence="4" id="KW-0249">Electron transport</keyword>
<name>A0A0G3G2J6_9GAMM</name>
<dbReference type="PRINTS" id="PR00421">
    <property type="entry name" value="THIOREDOXIN"/>
</dbReference>
<dbReference type="GO" id="GO:0015035">
    <property type="term" value="F:protein-disulfide reductase activity"/>
    <property type="evidence" value="ECO:0007669"/>
    <property type="project" value="UniProtKB-UniRule"/>
</dbReference>
<dbReference type="NCBIfam" id="TIGR01068">
    <property type="entry name" value="thioredoxin"/>
    <property type="match status" value="1"/>
</dbReference>
<keyword evidence="6" id="KW-0676">Redox-active center</keyword>
<evidence type="ECO:0000256" key="3">
    <source>
        <dbReference type="ARBA" id="ARBA00022723"/>
    </source>
</evidence>
<dbReference type="Gene3D" id="2.30.30.380">
    <property type="entry name" value="Zn-finger domain of Sec23/24"/>
    <property type="match status" value="1"/>
</dbReference>
<keyword evidence="2" id="KW-0813">Transport</keyword>
<evidence type="ECO:0000313" key="10">
    <source>
        <dbReference type="Proteomes" id="UP000064201"/>
    </source>
</evidence>